<organism evidence="9 10">
    <name type="scientific">Bifiguratus adelaidae</name>
    <dbReference type="NCBI Taxonomy" id="1938954"/>
    <lineage>
        <taxon>Eukaryota</taxon>
        <taxon>Fungi</taxon>
        <taxon>Fungi incertae sedis</taxon>
        <taxon>Mucoromycota</taxon>
        <taxon>Mucoromycotina</taxon>
        <taxon>Endogonomycetes</taxon>
        <taxon>Endogonales</taxon>
        <taxon>Endogonales incertae sedis</taxon>
        <taxon>Bifiguratus</taxon>
    </lineage>
</organism>
<comment type="subcellular location">
    <subcellularLocation>
        <location evidence="1">Membrane</location>
        <topology evidence="1">Single-pass membrane protein</topology>
    </subcellularLocation>
</comment>
<feature type="compositionally biased region" description="Polar residues" evidence="7">
    <location>
        <begin position="60"/>
        <end position="70"/>
    </location>
</feature>
<feature type="compositionally biased region" description="Polar residues" evidence="7">
    <location>
        <begin position="214"/>
        <end position="234"/>
    </location>
</feature>
<feature type="region of interest" description="Disordered" evidence="7">
    <location>
        <begin position="296"/>
        <end position="324"/>
    </location>
</feature>
<dbReference type="InterPro" id="IPR004827">
    <property type="entry name" value="bZIP"/>
</dbReference>
<dbReference type="Proteomes" id="UP000242875">
    <property type="component" value="Unassembled WGS sequence"/>
</dbReference>
<evidence type="ECO:0000256" key="3">
    <source>
        <dbReference type="ARBA" id="ARBA00023125"/>
    </source>
</evidence>
<dbReference type="GO" id="GO:0000978">
    <property type="term" value="F:RNA polymerase II cis-regulatory region sequence-specific DNA binding"/>
    <property type="evidence" value="ECO:0007669"/>
    <property type="project" value="TreeGrafter"/>
</dbReference>
<proteinExistence type="predicted"/>
<feature type="coiled-coil region" evidence="6">
    <location>
        <begin position="338"/>
        <end position="379"/>
    </location>
</feature>
<evidence type="ECO:0000256" key="1">
    <source>
        <dbReference type="ARBA" id="ARBA00004167"/>
    </source>
</evidence>
<sequence>MTLQEEGDDLLMSFISADYITDTLGTEKAEWPFQESLDHPHSTEDAFMSTPASSEDAPSPSWSETASTDSGAGRLAAEANSANEGFSPFHLDDDMGMGQAPYNGGLDNLLGQEFGTKMEQEDEVWGAFAAQLALQSQLPNAAHQDIKGPAQPTDNATQQTELKLKMPSGQRTQTAPVMPLVLLPEHLKQFNQLQTDNADATRPKRGRKKRGSMVSVTSTQSNTDSNGQTVQPATPNAAADGLKPIKLEPAAPPTLDNAAPKVAIPKHGVPYGMAQIRPKQILPAPLVQAPATNAVKPIPLVPTGSQESTSSEEKQPQSASEKRQMRLIKNRAAALLSRKRKREHLANLEEHSERLVEENEELKHRVEELEKALAQAKLQQASMQTPSAILSSHAMSGDSHAESLSEKPPSNAALVPHTQAIERSSTPRPRPHHQHHQHHQQTTVHNVIFMLLIVSMALFSLPASHLQHRLVVNEGAGMGWMQANRILETRDVNTPTPAPSDRHDRDLDVQDVGSGEWLRLDMEGNPESDDMTVDDESSRQEETGDTKIKAETQDDLLPPIAPEPNSLSPLIAAGVTFGTGAGRPTTRRRAAIAAAAVAGGAVALNSMTKRKRA</sequence>
<keyword evidence="3" id="KW-0238">DNA-binding</keyword>
<name>A0A261XWD7_9FUNG</name>
<dbReference type="GO" id="GO:0016020">
    <property type="term" value="C:membrane"/>
    <property type="evidence" value="ECO:0007669"/>
    <property type="project" value="UniProtKB-SubCell"/>
</dbReference>
<feature type="compositionally biased region" description="Basic and acidic residues" evidence="7">
    <location>
        <begin position="536"/>
        <end position="552"/>
    </location>
</feature>
<dbReference type="GO" id="GO:0000981">
    <property type="term" value="F:DNA-binding transcription factor activity, RNA polymerase II-specific"/>
    <property type="evidence" value="ECO:0007669"/>
    <property type="project" value="TreeGrafter"/>
</dbReference>
<evidence type="ECO:0000313" key="10">
    <source>
        <dbReference type="Proteomes" id="UP000242875"/>
    </source>
</evidence>
<feature type="region of interest" description="Disordered" evidence="7">
    <location>
        <begin position="192"/>
        <end position="241"/>
    </location>
</feature>
<dbReference type="OrthoDB" id="674948at2759"/>
<feature type="domain" description="BZIP" evidence="8">
    <location>
        <begin position="320"/>
        <end position="383"/>
    </location>
</feature>
<evidence type="ECO:0000313" key="9">
    <source>
        <dbReference type="EMBL" id="OZJ02554.1"/>
    </source>
</evidence>
<dbReference type="InterPro" id="IPR046347">
    <property type="entry name" value="bZIP_sf"/>
</dbReference>
<keyword evidence="5" id="KW-0539">Nucleus</keyword>
<evidence type="ECO:0000259" key="8">
    <source>
        <dbReference type="PROSITE" id="PS50217"/>
    </source>
</evidence>
<reference evidence="9 10" key="1">
    <citation type="journal article" date="2017" name="Mycologia">
        <title>Bifiguratus adelaidae, gen. et sp. nov., a new member of Mucoromycotina in endophytic and soil-dwelling habitats.</title>
        <authorList>
            <person name="Torres-Cruz T.J."/>
            <person name="Billingsley Tobias T.L."/>
            <person name="Almatruk M."/>
            <person name="Hesse C."/>
            <person name="Kuske C.R."/>
            <person name="Desiro A."/>
            <person name="Benucci G.M."/>
            <person name="Bonito G."/>
            <person name="Stajich J.E."/>
            <person name="Dunlap C."/>
            <person name="Arnold A.E."/>
            <person name="Porras-Alfaro A."/>
        </authorList>
    </citation>
    <scope>NUCLEOTIDE SEQUENCE [LARGE SCALE GENOMIC DNA]</scope>
    <source>
        <strain evidence="9 10">AZ0501</strain>
    </source>
</reference>
<feature type="compositionally biased region" description="Basic residues" evidence="7">
    <location>
        <begin position="429"/>
        <end position="439"/>
    </location>
</feature>
<evidence type="ECO:0000256" key="5">
    <source>
        <dbReference type="ARBA" id="ARBA00023242"/>
    </source>
</evidence>
<dbReference type="SUPFAM" id="SSF57959">
    <property type="entry name" value="Leucine zipper domain"/>
    <property type="match status" value="1"/>
</dbReference>
<keyword evidence="2" id="KW-0805">Transcription regulation</keyword>
<feature type="compositionally biased region" description="Acidic residues" evidence="7">
    <location>
        <begin position="524"/>
        <end position="535"/>
    </location>
</feature>
<feature type="region of interest" description="Disordered" evidence="7">
    <location>
        <begin position="422"/>
        <end position="441"/>
    </location>
</feature>
<gene>
    <name evidence="9" type="ORF">BZG36_04500</name>
</gene>
<feature type="region of interest" description="Disordered" evidence="7">
    <location>
        <begin position="37"/>
        <end position="76"/>
    </location>
</feature>
<dbReference type="Gene3D" id="1.20.5.170">
    <property type="match status" value="1"/>
</dbReference>
<dbReference type="InterPro" id="IPR051882">
    <property type="entry name" value="ATF_bZIP_TF"/>
</dbReference>
<dbReference type="SMART" id="SM00338">
    <property type="entry name" value="BRLZ"/>
    <property type="match status" value="1"/>
</dbReference>
<dbReference type="PANTHER" id="PTHR46164:SF3">
    <property type="entry name" value="ATF6, ISOFORM C"/>
    <property type="match status" value="1"/>
</dbReference>
<dbReference type="AlphaFoldDB" id="A0A261XWD7"/>
<dbReference type="Pfam" id="PF00170">
    <property type="entry name" value="bZIP_1"/>
    <property type="match status" value="1"/>
</dbReference>
<evidence type="ECO:0000256" key="6">
    <source>
        <dbReference type="SAM" id="Coils"/>
    </source>
</evidence>
<dbReference type="GO" id="GO:0005634">
    <property type="term" value="C:nucleus"/>
    <property type="evidence" value="ECO:0007669"/>
    <property type="project" value="TreeGrafter"/>
</dbReference>
<evidence type="ECO:0000256" key="4">
    <source>
        <dbReference type="ARBA" id="ARBA00023163"/>
    </source>
</evidence>
<comment type="caution">
    <text evidence="9">The sequence shown here is derived from an EMBL/GenBank/DDBJ whole genome shotgun (WGS) entry which is preliminary data.</text>
</comment>
<dbReference type="PANTHER" id="PTHR46164">
    <property type="entry name" value="ATF6, ISOFORM C"/>
    <property type="match status" value="1"/>
</dbReference>
<evidence type="ECO:0000256" key="7">
    <source>
        <dbReference type="SAM" id="MobiDB-lite"/>
    </source>
</evidence>
<dbReference type="EMBL" id="MVBO01000144">
    <property type="protein sequence ID" value="OZJ02554.1"/>
    <property type="molecule type" value="Genomic_DNA"/>
</dbReference>
<keyword evidence="10" id="KW-1185">Reference proteome</keyword>
<feature type="compositionally biased region" description="Basic and acidic residues" evidence="7">
    <location>
        <begin position="311"/>
        <end position="324"/>
    </location>
</feature>
<keyword evidence="6" id="KW-0175">Coiled coil</keyword>
<keyword evidence="4" id="KW-0804">Transcription</keyword>
<feature type="region of interest" description="Disordered" evidence="7">
    <location>
        <begin position="391"/>
        <end position="411"/>
    </location>
</feature>
<feature type="region of interest" description="Disordered" evidence="7">
    <location>
        <begin position="519"/>
        <end position="559"/>
    </location>
</feature>
<accession>A0A261XWD7</accession>
<dbReference type="CDD" id="cd14686">
    <property type="entry name" value="bZIP"/>
    <property type="match status" value="1"/>
</dbReference>
<evidence type="ECO:0000256" key="2">
    <source>
        <dbReference type="ARBA" id="ARBA00023015"/>
    </source>
</evidence>
<dbReference type="GO" id="GO:0030968">
    <property type="term" value="P:endoplasmic reticulum unfolded protein response"/>
    <property type="evidence" value="ECO:0007669"/>
    <property type="project" value="TreeGrafter"/>
</dbReference>
<dbReference type="PROSITE" id="PS50217">
    <property type="entry name" value="BZIP"/>
    <property type="match status" value="1"/>
</dbReference>
<protein>
    <recommendedName>
        <fullName evidence="8">BZIP domain-containing protein</fullName>
    </recommendedName>
</protein>